<evidence type="ECO:0000313" key="4">
    <source>
        <dbReference type="Proteomes" id="UP000828390"/>
    </source>
</evidence>
<feature type="coiled-coil region" evidence="1">
    <location>
        <begin position="134"/>
        <end position="165"/>
    </location>
</feature>
<keyword evidence="1" id="KW-0175">Coiled coil</keyword>
<gene>
    <name evidence="3" type="ORF">DPMN_059699</name>
</gene>
<protein>
    <submittedName>
        <fullName evidence="3">Uncharacterized protein</fullName>
    </submittedName>
</protein>
<feature type="compositionally biased region" description="Low complexity" evidence="2">
    <location>
        <begin position="337"/>
        <end position="351"/>
    </location>
</feature>
<keyword evidence="4" id="KW-1185">Reference proteome</keyword>
<reference evidence="3" key="2">
    <citation type="submission" date="2020-11" db="EMBL/GenBank/DDBJ databases">
        <authorList>
            <person name="McCartney M.A."/>
            <person name="Auch B."/>
            <person name="Kono T."/>
            <person name="Mallez S."/>
            <person name="Becker A."/>
            <person name="Gohl D.M."/>
            <person name="Silverstein K.A.T."/>
            <person name="Koren S."/>
            <person name="Bechman K.B."/>
            <person name="Herman A."/>
            <person name="Abrahante J.E."/>
            <person name="Garbe J."/>
        </authorList>
    </citation>
    <scope>NUCLEOTIDE SEQUENCE</scope>
    <source>
        <strain evidence="3">Duluth1</strain>
        <tissue evidence="3">Whole animal</tissue>
    </source>
</reference>
<dbReference type="AlphaFoldDB" id="A0A9D4C4B7"/>
<reference evidence="3" key="1">
    <citation type="journal article" date="2019" name="bioRxiv">
        <title>The Genome of the Zebra Mussel, Dreissena polymorpha: A Resource for Invasive Species Research.</title>
        <authorList>
            <person name="McCartney M.A."/>
            <person name="Auch B."/>
            <person name="Kono T."/>
            <person name="Mallez S."/>
            <person name="Zhang Y."/>
            <person name="Obille A."/>
            <person name="Becker A."/>
            <person name="Abrahante J.E."/>
            <person name="Garbe J."/>
            <person name="Badalamenti J.P."/>
            <person name="Herman A."/>
            <person name="Mangelson H."/>
            <person name="Liachko I."/>
            <person name="Sullivan S."/>
            <person name="Sone E.D."/>
            <person name="Koren S."/>
            <person name="Silverstein K.A.T."/>
            <person name="Beckman K.B."/>
            <person name="Gohl D.M."/>
        </authorList>
    </citation>
    <scope>NUCLEOTIDE SEQUENCE</scope>
    <source>
        <strain evidence="3">Duluth1</strain>
        <tissue evidence="3">Whole animal</tissue>
    </source>
</reference>
<evidence type="ECO:0000256" key="1">
    <source>
        <dbReference type="SAM" id="Coils"/>
    </source>
</evidence>
<dbReference type="EMBL" id="JAIWYP010000013">
    <property type="protein sequence ID" value="KAH3716965.1"/>
    <property type="molecule type" value="Genomic_DNA"/>
</dbReference>
<dbReference type="Proteomes" id="UP000828390">
    <property type="component" value="Unassembled WGS sequence"/>
</dbReference>
<accession>A0A9D4C4B7</accession>
<feature type="region of interest" description="Disordered" evidence="2">
    <location>
        <begin position="1"/>
        <end position="73"/>
    </location>
</feature>
<evidence type="ECO:0000313" key="3">
    <source>
        <dbReference type="EMBL" id="KAH3716965.1"/>
    </source>
</evidence>
<evidence type="ECO:0000256" key="2">
    <source>
        <dbReference type="SAM" id="MobiDB-lite"/>
    </source>
</evidence>
<dbReference type="Gene3D" id="1.20.120.20">
    <property type="entry name" value="Apolipoprotein"/>
    <property type="match status" value="1"/>
</dbReference>
<feature type="region of interest" description="Disordered" evidence="2">
    <location>
        <begin position="288"/>
        <end position="360"/>
    </location>
</feature>
<feature type="compositionally biased region" description="Low complexity" evidence="2">
    <location>
        <begin position="57"/>
        <end position="67"/>
    </location>
</feature>
<comment type="caution">
    <text evidence="3">The sequence shown here is derived from an EMBL/GenBank/DDBJ whole genome shotgun (WGS) entry which is preliminary data.</text>
</comment>
<feature type="compositionally biased region" description="Basic and acidic residues" evidence="2">
    <location>
        <begin position="1"/>
        <end position="13"/>
    </location>
</feature>
<proteinExistence type="predicted"/>
<organism evidence="3 4">
    <name type="scientific">Dreissena polymorpha</name>
    <name type="common">Zebra mussel</name>
    <name type="synonym">Mytilus polymorpha</name>
    <dbReference type="NCBI Taxonomy" id="45954"/>
    <lineage>
        <taxon>Eukaryota</taxon>
        <taxon>Metazoa</taxon>
        <taxon>Spiralia</taxon>
        <taxon>Lophotrochozoa</taxon>
        <taxon>Mollusca</taxon>
        <taxon>Bivalvia</taxon>
        <taxon>Autobranchia</taxon>
        <taxon>Heteroconchia</taxon>
        <taxon>Euheterodonta</taxon>
        <taxon>Imparidentia</taxon>
        <taxon>Neoheterodontei</taxon>
        <taxon>Myida</taxon>
        <taxon>Dreissenoidea</taxon>
        <taxon>Dreissenidae</taxon>
        <taxon>Dreissena</taxon>
    </lineage>
</organism>
<name>A0A9D4C4B7_DREPO</name>
<sequence length="360" mass="39807">MASLDTKESHEYVESTMGPSITQVAEFTPVKQNRKRNHSSPVHGSAKKVKEDVACESSSSDKMSSLSEPVSNELHPVNSDLKALLSKLSTDICAMNISINNRIDQLESSIEQKLTHKFAQLLDKRVNIELGRIKTNVQEQLDSFKEKITEELQEVSEKCSSVTAAAGGPSGGQDISKNLVIRGLPYHEGENLNSKVISMFKDVMKCNVQVCNTQRKTSANSSKPGVVIATMQSQEDRQKVLKNKSKLNESRTYSDVYIQCDQSREERLMMSNFRTLVGAMNAEGVSVRGNRVVRNRPMSSDDRQNQGTSHSQGDGSQRNTGWNGPRGAPRRGGSSGRGTNSDRGWQRAQQNRGRRGGDNY</sequence>
<feature type="compositionally biased region" description="Polar residues" evidence="2">
    <location>
        <begin position="305"/>
        <end position="320"/>
    </location>
</feature>